<keyword evidence="2" id="KW-1185">Reference proteome</keyword>
<name>A0A8J3II18_9CHLR</name>
<sequence length="67" mass="8271">MQAYRRELPLSSKELDITANVYSWIRTHDLWLYEEYYLQGNQRVRQFFSPHTFTPLIERWLALQHTL</sequence>
<gene>
    <name evidence="1" type="ORF">KSF_040710</name>
</gene>
<evidence type="ECO:0000313" key="1">
    <source>
        <dbReference type="EMBL" id="GHO94023.1"/>
    </source>
</evidence>
<evidence type="ECO:0000313" key="2">
    <source>
        <dbReference type="Proteomes" id="UP000597444"/>
    </source>
</evidence>
<dbReference type="EMBL" id="BNJK01000001">
    <property type="protein sequence ID" value="GHO94023.1"/>
    <property type="molecule type" value="Genomic_DNA"/>
</dbReference>
<proteinExistence type="predicted"/>
<reference evidence="1" key="1">
    <citation type="submission" date="2020-10" db="EMBL/GenBank/DDBJ databases">
        <title>Taxonomic study of unclassified bacteria belonging to the class Ktedonobacteria.</title>
        <authorList>
            <person name="Yabe S."/>
            <person name="Wang C.M."/>
            <person name="Zheng Y."/>
            <person name="Sakai Y."/>
            <person name="Cavaletti L."/>
            <person name="Monciardini P."/>
            <person name="Donadio S."/>
        </authorList>
    </citation>
    <scope>NUCLEOTIDE SEQUENCE</scope>
    <source>
        <strain evidence="1">ID150040</strain>
    </source>
</reference>
<comment type="caution">
    <text evidence="1">The sequence shown here is derived from an EMBL/GenBank/DDBJ whole genome shotgun (WGS) entry which is preliminary data.</text>
</comment>
<organism evidence="1 2">
    <name type="scientific">Reticulibacter mediterranei</name>
    <dbReference type="NCBI Taxonomy" id="2778369"/>
    <lineage>
        <taxon>Bacteria</taxon>
        <taxon>Bacillati</taxon>
        <taxon>Chloroflexota</taxon>
        <taxon>Ktedonobacteria</taxon>
        <taxon>Ktedonobacterales</taxon>
        <taxon>Reticulibacteraceae</taxon>
        <taxon>Reticulibacter</taxon>
    </lineage>
</organism>
<dbReference type="Proteomes" id="UP000597444">
    <property type="component" value="Unassembled WGS sequence"/>
</dbReference>
<accession>A0A8J3II18</accession>
<dbReference type="RefSeq" id="WP_220204785.1">
    <property type="nucleotide sequence ID" value="NZ_BNJK01000001.1"/>
</dbReference>
<dbReference type="AlphaFoldDB" id="A0A8J3II18"/>
<protein>
    <submittedName>
        <fullName evidence="1">Uncharacterized protein</fullName>
    </submittedName>
</protein>